<comment type="caution">
    <text evidence="3">The sequence shown here is derived from an EMBL/GenBank/DDBJ whole genome shotgun (WGS) entry which is preliminary data.</text>
</comment>
<keyword evidence="4" id="KW-1185">Reference proteome</keyword>
<evidence type="ECO:0000256" key="1">
    <source>
        <dbReference type="ARBA" id="ARBA00022460"/>
    </source>
</evidence>
<organism evidence="3 4">
    <name type="scientific">Tigriopus californicus</name>
    <name type="common">Marine copepod</name>
    <dbReference type="NCBI Taxonomy" id="6832"/>
    <lineage>
        <taxon>Eukaryota</taxon>
        <taxon>Metazoa</taxon>
        <taxon>Ecdysozoa</taxon>
        <taxon>Arthropoda</taxon>
        <taxon>Crustacea</taxon>
        <taxon>Multicrustacea</taxon>
        <taxon>Hexanauplia</taxon>
        <taxon>Copepoda</taxon>
        <taxon>Harpacticoida</taxon>
        <taxon>Harpacticidae</taxon>
        <taxon>Tigriopus</taxon>
    </lineage>
</organism>
<evidence type="ECO:0000256" key="2">
    <source>
        <dbReference type="PROSITE-ProRule" id="PRU00497"/>
    </source>
</evidence>
<dbReference type="EMBL" id="VCGU01000003">
    <property type="protein sequence ID" value="TRY77948.1"/>
    <property type="molecule type" value="Genomic_DNA"/>
</dbReference>
<keyword evidence="1 2" id="KW-0193">Cuticle</keyword>
<proteinExistence type="predicted"/>
<dbReference type="PANTHER" id="PTHR12236">
    <property type="entry name" value="STRUCTURAL CONTITUENT OF CUTICLE"/>
    <property type="match status" value="1"/>
</dbReference>
<sequence length="208" mass="22206">NNELHIKTDDALNFNISLQTLVQPSHQDAQASINTMMKIICAILLSVLASTLATHGHGGHHDHGGHYSFGYKVHDGYNNFGHSESRHGGHTKGQYHVKLPNGKLQTVTYHVVGYSGYVAKTVKQMWSFVVAFALFIGIANASYGGGHGGGGDGGGGEGGGHFSFGYKVHDGYNNFGHSESRNGGSTKGQYHAKLTDGKLQTVNYHVNG</sequence>
<evidence type="ECO:0000313" key="4">
    <source>
        <dbReference type="Proteomes" id="UP000318571"/>
    </source>
</evidence>
<dbReference type="InterPro" id="IPR051217">
    <property type="entry name" value="Insect_Cuticle_Struc_Prot"/>
</dbReference>
<dbReference type="Proteomes" id="UP000318571">
    <property type="component" value="Chromosome 11"/>
</dbReference>
<dbReference type="AlphaFoldDB" id="A0A553PJU9"/>
<dbReference type="InterPro" id="IPR000618">
    <property type="entry name" value="Insect_cuticle"/>
</dbReference>
<feature type="non-terminal residue" evidence="3">
    <location>
        <position position="208"/>
    </location>
</feature>
<gene>
    <name evidence="3" type="ORF">TCAL_09777</name>
</gene>
<feature type="non-terminal residue" evidence="3">
    <location>
        <position position="1"/>
    </location>
</feature>
<protein>
    <submittedName>
        <fullName evidence="3">Uncharacterized protein</fullName>
    </submittedName>
</protein>
<dbReference type="GO" id="GO:0042302">
    <property type="term" value="F:structural constituent of cuticle"/>
    <property type="evidence" value="ECO:0007669"/>
    <property type="project" value="UniProtKB-UniRule"/>
</dbReference>
<dbReference type="GO" id="GO:0005615">
    <property type="term" value="C:extracellular space"/>
    <property type="evidence" value="ECO:0007669"/>
    <property type="project" value="TreeGrafter"/>
</dbReference>
<accession>A0A553PJU9</accession>
<reference evidence="3 4" key="1">
    <citation type="journal article" date="2018" name="Nat. Ecol. Evol.">
        <title>Genomic signatures of mitonuclear coevolution across populations of Tigriopus californicus.</title>
        <authorList>
            <person name="Barreto F.S."/>
            <person name="Watson E.T."/>
            <person name="Lima T.G."/>
            <person name="Willett C.S."/>
            <person name="Edmands S."/>
            <person name="Li W."/>
            <person name="Burton R.S."/>
        </authorList>
    </citation>
    <scope>NUCLEOTIDE SEQUENCE [LARGE SCALE GENOMIC DNA]</scope>
    <source>
        <strain evidence="3 4">San Diego</strain>
    </source>
</reference>
<dbReference type="PANTHER" id="PTHR12236:SF79">
    <property type="entry name" value="CUTICULAR PROTEIN 50CB-RELATED"/>
    <property type="match status" value="1"/>
</dbReference>
<dbReference type="GO" id="GO:0031012">
    <property type="term" value="C:extracellular matrix"/>
    <property type="evidence" value="ECO:0007669"/>
    <property type="project" value="TreeGrafter"/>
</dbReference>
<dbReference type="Pfam" id="PF00379">
    <property type="entry name" value="Chitin_bind_4"/>
    <property type="match status" value="2"/>
</dbReference>
<name>A0A553PJU9_TIGCA</name>
<evidence type="ECO:0000313" key="3">
    <source>
        <dbReference type="EMBL" id="TRY77948.1"/>
    </source>
</evidence>
<dbReference type="PROSITE" id="PS51155">
    <property type="entry name" value="CHIT_BIND_RR_2"/>
    <property type="match status" value="2"/>
</dbReference>